<dbReference type="AlphaFoldDB" id="A0A0B2UKC7"/>
<dbReference type="VEuPathDB" id="MicrosporidiaDB:M896_070320"/>
<comment type="similarity">
    <text evidence="2">Belongs to the SNAP family.</text>
</comment>
<evidence type="ECO:0000313" key="10">
    <source>
        <dbReference type="Proteomes" id="UP000031056"/>
    </source>
</evidence>
<reference evidence="9 10" key="1">
    <citation type="journal article" date="2014" name="MBio">
        <title>The Ordospora colligata genome; evolution of extreme reduction in microsporidia and host-to-parasite horizontal gene transfer.</title>
        <authorList>
            <person name="Pombert J.-F."/>
            <person name="Haag K.L."/>
            <person name="Beidas S."/>
            <person name="Ebert D."/>
            <person name="Keeling P.J."/>
        </authorList>
    </citation>
    <scope>NUCLEOTIDE SEQUENCE [LARGE SCALE GENOMIC DNA]</scope>
    <source>
        <strain evidence="9 10">OC4</strain>
    </source>
</reference>
<organism evidence="9 10">
    <name type="scientific">Ordospora colligata OC4</name>
    <dbReference type="NCBI Taxonomy" id="1354746"/>
    <lineage>
        <taxon>Eukaryota</taxon>
        <taxon>Fungi</taxon>
        <taxon>Fungi incertae sedis</taxon>
        <taxon>Microsporidia</taxon>
        <taxon>Ordosporidae</taxon>
        <taxon>Ordospora</taxon>
    </lineage>
</organism>
<keyword evidence="4" id="KW-0931">ER-Golgi transport</keyword>
<dbReference type="OrthoDB" id="2190375at2759"/>
<evidence type="ECO:0000256" key="8">
    <source>
        <dbReference type="ARBA" id="ARBA00042485"/>
    </source>
</evidence>
<dbReference type="PANTHER" id="PTHR13768">
    <property type="entry name" value="SOLUBLE NSF ATTACHMENT PROTEIN SNAP"/>
    <property type="match status" value="1"/>
</dbReference>
<dbReference type="InParanoid" id="A0A0B2UKC7"/>
<evidence type="ECO:0000256" key="2">
    <source>
        <dbReference type="ARBA" id="ARBA00010050"/>
    </source>
</evidence>
<comment type="caution">
    <text evidence="9">The sequence shown here is derived from an EMBL/GenBank/DDBJ whole genome shotgun (WGS) entry which is preliminary data.</text>
</comment>
<dbReference type="HOGENOM" id="CLU_1077795_0_0_1"/>
<dbReference type="SUPFAM" id="SSF48452">
    <property type="entry name" value="TPR-like"/>
    <property type="match status" value="1"/>
</dbReference>
<dbReference type="InterPro" id="IPR011990">
    <property type="entry name" value="TPR-like_helical_dom_sf"/>
</dbReference>
<comment type="subcellular location">
    <subcellularLocation>
        <location evidence="1">Membrane</location>
        <topology evidence="1">Peripheral membrane protein</topology>
    </subcellularLocation>
</comment>
<dbReference type="GO" id="GO:0031201">
    <property type="term" value="C:SNARE complex"/>
    <property type="evidence" value="ECO:0007669"/>
    <property type="project" value="TreeGrafter"/>
</dbReference>
<dbReference type="RefSeq" id="XP_014563507.1">
    <property type="nucleotide sequence ID" value="XM_014708021.1"/>
</dbReference>
<protein>
    <recommendedName>
        <fullName evidence="7">Gamma-soluble NSF attachment protein</fullName>
    </recommendedName>
    <alternativeName>
        <fullName evidence="8">N-ethylmaleimide-sensitive factor attachment protein gamma</fullName>
    </alternativeName>
</protein>
<evidence type="ECO:0000256" key="4">
    <source>
        <dbReference type="ARBA" id="ARBA00022892"/>
    </source>
</evidence>
<dbReference type="Pfam" id="PF14938">
    <property type="entry name" value="SNAP"/>
    <property type="match status" value="1"/>
</dbReference>
<name>A0A0B2UKC7_9MICR</name>
<keyword evidence="3" id="KW-0813">Transport</keyword>
<evidence type="ECO:0000256" key="5">
    <source>
        <dbReference type="ARBA" id="ARBA00022927"/>
    </source>
</evidence>
<keyword evidence="6" id="KW-0472">Membrane</keyword>
<sequence>MDVELKERKVKEAERLRKKRSFPFSLFYHPDYYASAEIFMQLGNSEDDVEKKVEYYEEAAKTHEMDDGEYSKYLASQVYEKIGETCEQTNKRKAVDAYTKSGEYSKRYGRDSLAAICFQRISSLLKSENEIEAAYTYLTKVVECYSGSGWKHHRIKAMKDVAETCIELKRYGEASKIYIKLNGNMDLFCAFLCQMIEGVPTDLQVSGDEEKLCKAIEEGGDKAMNAINEYMLTHAMSREVKMLLEIILSRLQPENDIL</sequence>
<dbReference type="PANTHER" id="PTHR13768:SF2">
    <property type="entry name" value="GAMMA-SOLUBLE NSF ATTACHMENT PROTEIN"/>
    <property type="match status" value="1"/>
</dbReference>
<dbReference type="GO" id="GO:0005483">
    <property type="term" value="F:soluble NSF attachment protein activity"/>
    <property type="evidence" value="ECO:0007669"/>
    <property type="project" value="TreeGrafter"/>
</dbReference>
<evidence type="ECO:0000313" key="9">
    <source>
        <dbReference type="EMBL" id="KHN69465.1"/>
    </source>
</evidence>
<evidence type="ECO:0000256" key="3">
    <source>
        <dbReference type="ARBA" id="ARBA00022448"/>
    </source>
</evidence>
<dbReference type="GO" id="GO:0019905">
    <property type="term" value="F:syntaxin binding"/>
    <property type="evidence" value="ECO:0007669"/>
    <property type="project" value="TreeGrafter"/>
</dbReference>
<accession>A0A0B2UKC7</accession>
<evidence type="ECO:0000256" key="7">
    <source>
        <dbReference type="ARBA" id="ARBA00040047"/>
    </source>
</evidence>
<dbReference type="Proteomes" id="UP000031056">
    <property type="component" value="Unassembled WGS sequence"/>
</dbReference>
<dbReference type="GO" id="GO:0016192">
    <property type="term" value="P:vesicle-mediated transport"/>
    <property type="evidence" value="ECO:0007669"/>
    <property type="project" value="UniProtKB-KW"/>
</dbReference>
<keyword evidence="10" id="KW-1185">Reference proteome</keyword>
<dbReference type="InterPro" id="IPR000744">
    <property type="entry name" value="NSF_attach"/>
</dbReference>
<proteinExistence type="inferred from homology"/>
<dbReference type="GO" id="GO:0006886">
    <property type="term" value="P:intracellular protein transport"/>
    <property type="evidence" value="ECO:0007669"/>
    <property type="project" value="InterPro"/>
</dbReference>
<dbReference type="GeneID" id="26262001"/>
<evidence type="ECO:0000256" key="6">
    <source>
        <dbReference type="ARBA" id="ARBA00023136"/>
    </source>
</evidence>
<evidence type="ECO:0000256" key="1">
    <source>
        <dbReference type="ARBA" id="ARBA00004170"/>
    </source>
</evidence>
<dbReference type="Gene3D" id="1.25.40.10">
    <property type="entry name" value="Tetratricopeptide repeat domain"/>
    <property type="match status" value="1"/>
</dbReference>
<dbReference type="EMBL" id="JOKQ01000007">
    <property type="protein sequence ID" value="KHN69465.1"/>
    <property type="molecule type" value="Genomic_DNA"/>
</dbReference>
<gene>
    <name evidence="9" type="ORF">M896_070320</name>
</gene>
<dbReference type="GO" id="GO:0005774">
    <property type="term" value="C:vacuolar membrane"/>
    <property type="evidence" value="ECO:0007669"/>
    <property type="project" value="TreeGrafter"/>
</dbReference>
<keyword evidence="5" id="KW-0653">Protein transport</keyword>